<protein>
    <submittedName>
        <fullName evidence="1">Uncharacterized protein</fullName>
    </submittedName>
</protein>
<proteinExistence type="predicted"/>
<reference evidence="2" key="1">
    <citation type="journal article" date="2019" name="Int. J. Syst. Evol. Microbiol.">
        <title>The Global Catalogue of Microorganisms (GCM) 10K type strain sequencing project: providing services to taxonomists for standard genome sequencing and annotation.</title>
        <authorList>
            <consortium name="The Broad Institute Genomics Platform"/>
            <consortium name="The Broad Institute Genome Sequencing Center for Infectious Disease"/>
            <person name="Wu L."/>
            <person name="Ma J."/>
        </authorList>
    </citation>
    <scope>NUCLEOTIDE SEQUENCE [LARGE SCALE GENOMIC DNA]</scope>
    <source>
        <strain evidence="2">JCM 18019</strain>
    </source>
</reference>
<evidence type="ECO:0000313" key="1">
    <source>
        <dbReference type="EMBL" id="GAA5096920.1"/>
    </source>
</evidence>
<name>A0ABP9MI24_9FLAO</name>
<gene>
    <name evidence="1" type="ORF">GCM10023210_31310</name>
</gene>
<evidence type="ECO:0000313" key="2">
    <source>
        <dbReference type="Proteomes" id="UP001500353"/>
    </source>
</evidence>
<accession>A0ABP9MI24</accession>
<sequence length="187" mass="21972">MKTKKMTVTQDQINEWKEKFGGVWELPIEDKTGYLKDPNMNDFKRAVTAMQKETEIAFGEEMLSALWIGGDTEIKTNDDYFLPAKKTLLDFFKYPDAVTNDLENRQTEILIGDERCVVRVITREDLRMCEKKNPQSKPFLSQEYLFDMVVTEKTEGFNNKNNPEIRFPLYQELEKLQNKKIGQLKKL</sequence>
<dbReference type="Proteomes" id="UP001500353">
    <property type="component" value="Unassembled WGS sequence"/>
</dbReference>
<comment type="caution">
    <text evidence="1">The sequence shown here is derived from an EMBL/GenBank/DDBJ whole genome shotgun (WGS) entry which is preliminary data.</text>
</comment>
<organism evidence="1 2">
    <name type="scientific">Chryseobacterium ginsengisoli</name>
    <dbReference type="NCBI Taxonomy" id="363853"/>
    <lineage>
        <taxon>Bacteria</taxon>
        <taxon>Pseudomonadati</taxon>
        <taxon>Bacteroidota</taxon>
        <taxon>Flavobacteriia</taxon>
        <taxon>Flavobacteriales</taxon>
        <taxon>Weeksellaceae</taxon>
        <taxon>Chryseobacterium group</taxon>
        <taxon>Chryseobacterium</taxon>
    </lineage>
</organism>
<keyword evidence="2" id="KW-1185">Reference proteome</keyword>
<dbReference type="EMBL" id="BAABHX010000005">
    <property type="protein sequence ID" value="GAA5096920.1"/>
    <property type="molecule type" value="Genomic_DNA"/>
</dbReference>